<dbReference type="AlphaFoldDB" id="E0Q9X7"/>
<dbReference type="HOGENOM" id="CLU_2970177_0_0_11"/>
<organism evidence="1 2">
    <name type="scientific">Bifidobacterium dentium ATCC 27679</name>
    <dbReference type="NCBI Taxonomy" id="871562"/>
    <lineage>
        <taxon>Bacteria</taxon>
        <taxon>Bacillati</taxon>
        <taxon>Actinomycetota</taxon>
        <taxon>Actinomycetes</taxon>
        <taxon>Bifidobacteriales</taxon>
        <taxon>Bifidobacteriaceae</taxon>
        <taxon>Bifidobacterium</taxon>
    </lineage>
</organism>
<dbReference type="RefSeq" id="WP_003842880.1">
    <property type="nucleotide sequence ID" value="NZ_GL405225.1"/>
</dbReference>
<evidence type="ECO:0000313" key="2">
    <source>
        <dbReference type="Proteomes" id="UP000003323"/>
    </source>
</evidence>
<dbReference type="Proteomes" id="UP000003323">
    <property type="component" value="Unassembled WGS sequence"/>
</dbReference>
<dbReference type="GeneID" id="52017231"/>
<name>E0Q9X7_9BIFI</name>
<reference evidence="1 2" key="1">
    <citation type="submission" date="2010-08" db="EMBL/GenBank/DDBJ databases">
        <authorList>
            <person name="Muzny D."/>
            <person name="Qin X."/>
            <person name="Deng J."/>
            <person name="Jiang H."/>
            <person name="Liu Y."/>
            <person name="Qu J."/>
            <person name="Song X.-Z."/>
            <person name="Zhang L."/>
            <person name="Thornton R."/>
            <person name="Coyle M."/>
            <person name="Francisco L."/>
            <person name="Jackson L."/>
            <person name="Javaid M."/>
            <person name="Korchina V."/>
            <person name="Kovar C."/>
            <person name="Mata R."/>
            <person name="Mathew T."/>
            <person name="Ngo R."/>
            <person name="Nguyen L."/>
            <person name="Nguyen N."/>
            <person name="Okwuonu G."/>
            <person name="Ongeri F."/>
            <person name="Pham C."/>
            <person name="Simmons D."/>
            <person name="Wilczek-Boney K."/>
            <person name="Hale W."/>
            <person name="Jakkamsetti A."/>
            <person name="Pham P."/>
            <person name="Ruth R."/>
            <person name="San Lucas F."/>
            <person name="Warren J."/>
            <person name="Zhang J."/>
            <person name="Zhao Z."/>
            <person name="Zhou C."/>
            <person name="Zhu D."/>
            <person name="Lee S."/>
            <person name="Bess C."/>
            <person name="Blankenburg K."/>
            <person name="Forbes L."/>
            <person name="Fu Q."/>
            <person name="Gubbala S."/>
            <person name="Hirani K."/>
            <person name="Jayaseelan J.C."/>
            <person name="Lara F."/>
            <person name="Munidasa M."/>
            <person name="Palculict T."/>
            <person name="Patil S."/>
            <person name="Pu L.-L."/>
            <person name="Saada N."/>
            <person name="Tang L."/>
            <person name="Weissenberger G."/>
            <person name="Zhu Y."/>
            <person name="Hemphill L."/>
            <person name="Shang Y."/>
            <person name="Youmans B."/>
            <person name="Ayvaz T."/>
            <person name="Ross M."/>
            <person name="Santibanez J."/>
            <person name="Aqrawi P."/>
            <person name="Gross S."/>
            <person name="Joshi V."/>
            <person name="Fowler G."/>
            <person name="Nazareth L."/>
            <person name="Reid J."/>
            <person name="Worley K."/>
            <person name="Petrosino J."/>
            <person name="Highlander S."/>
            <person name="Gibbs R."/>
        </authorList>
    </citation>
    <scope>NUCLEOTIDE SEQUENCE [LARGE SCALE GENOMIC DNA]</scope>
    <source>
        <strain evidence="1 2">ATCC 27679</strain>
    </source>
</reference>
<sequence length="58" mass="6659">MKIAIPVLKLSTRRVKSRLKISKQGFILEFVKEEISSNSEVLERSRVSLNISKEGKEK</sequence>
<proteinExistence type="predicted"/>
<accession>E0Q9X7</accession>
<comment type="caution">
    <text evidence="1">The sequence shown here is derived from an EMBL/GenBank/DDBJ whole genome shotgun (WGS) entry which is preliminary data.</text>
</comment>
<protein>
    <submittedName>
        <fullName evidence="1">Uncharacterized protein</fullName>
    </submittedName>
</protein>
<dbReference type="EMBL" id="AEEQ01000011">
    <property type="protein sequence ID" value="EFM40752.1"/>
    <property type="molecule type" value="Genomic_DNA"/>
</dbReference>
<evidence type="ECO:0000313" key="1">
    <source>
        <dbReference type="EMBL" id="EFM40752.1"/>
    </source>
</evidence>
<gene>
    <name evidence="1" type="ORF">HMPREF0168_1775</name>
</gene>